<dbReference type="PANTHER" id="PTHR24029">
    <property type="entry name" value="UVRABC SYSTEM PROTEIN B"/>
    <property type="match status" value="1"/>
</dbReference>
<keyword evidence="6 13" id="KW-0228">DNA excision</keyword>
<proteinExistence type="inferred from homology"/>
<dbReference type="PROSITE" id="PS51194">
    <property type="entry name" value="HELICASE_CTER"/>
    <property type="match status" value="1"/>
</dbReference>
<protein>
    <recommendedName>
        <fullName evidence="12 13">UvrABC system protein B</fullName>
        <shortName evidence="13">Protein UvrB</shortName>
    </recommendedName>
    <alternativeName>
        <fullName evidence="13">Excinuclease ABC subunit B</fullName>
    </alternativeName>
</protein>
<dbReference type="NCBIfam" id="NF003673">
    <property type="entry name" value="PRK05298.1"/>
    <property type="match status" value="1"/>
</dbReference>
<dbReference type="PROSITE" id="PS50151">
    <property type="entry name" value="UVR"/>
    <property type="match status" value="1"/>
</dbReference>
<keyword evidence="9 13" id="KW-0234">DNA repair</keyword>
<feature type="domain" description="Helicase C-terminal" evidence="18">
    <location>
        <begin position="449"/>
        <end position="615"/>
    </location>
</feature>
<evidence type="ECO:0000256" key="2">
    <source>
        <dbReference type="ARBA" id="ARBA00008533"/>
    </source>
</evidence>
<dbReference type="Pfam" id="PF12344">
    <property type="entry name" value="UvrB"/>
    <property type="match status" value="1"/>
</dbReference>
<dbReference type="GO" id="GO:0009381">
    <property type="term" value="F:excinuclease ABC activity"/>
    <property type="evidence" value="ECO:0007669"/>
    <property type="project" value="UniProtKB-UniRule"/>
</dbReference>
<dbReference type="Pfam" id="PF04851">
    <property type="entry name" value="ResIII"/>
    <property type="match status" value="1"/>
</dbReference>
<evidence type="ECO:0000256" key="6">
    <source>
        <dbReference type="ARBA" id="ARBA00022769"/>
    </source>
</evidence>
<dbReference type="Gene3D" id="6.10.140.240">
    <property type="match status" value="1"/>
</dbReference>
<evidence type="ECO:0000256" key="3">
    <source>
        <dbReference type="ARBA" id="ARBA00022490"/>
    </source>
</evidence>
<evidence type="ECO:0000256" key="13">
    <source>
        <dbReference type="HAMAP-Rule" id="MF_00204"/>
    </source>
</evidence>
<evidence type="ECO:0000256" key="11">
    <source>
        <dbReference type="ARBA" id="ARBA00026033"/>
    </source>
</evidence>
<feature type="domain" description="Helicase ATP-binding" evidence="17">
    <location>
        <begin position="45"/>
        <end position="179"/>
    </location>
</feature>
<dbReference type="GO" id="GO:0009380">
    <property type="term" value="C:excinuclease repair complex"/>
    <property type="evidence" value="ECO:0007669"/>
    <property type="project" value="InterPro"/>
</dbReference>
<dbReference type="PANTHER" id="PTHR24029:SF0">
    <property type="entry name" value="UVRABC SYSTEM PROTEIN B"/>
    <property type="match status" value="1"/>
</dbReference>
<dbReference type="InterPro" id="IPR004807">
    <property type="entry name" value="UvrB"/>
</dbReference>
<evidence type="ECO:0000256" key="15">
    <source>
        <dbReference type="SAM" id="Coils"/>
    </source>
</evidence>
<evidence type="ECO:0000259" key="17">
    <source>
        <dbReference type="PROSITE" id="PS51192"/>
    </source>
</evidence>
<dbReference type="RefSeq" id="WP_311773804.1">
    <property type="nucleotide sequence ID" value="NZ_JACHLK010000002.1"/>
</dbReference>
<dbReference type="Pfam" id="PF17757">
    <property type="entry name" value="UvrB_inter"/>
    <property type="match status" value="1"/>
</dbReference>
<keyword evidence="8 13" id="KW-0267">Excision nuclease</keyword>
<dbReference type="InterPro" id="IPR041471">
    <property type="entry name" value="UvrB_inter"/>
</dbReference>
<dbReference type="SMART" id="SM00487">
    <property type="entry name" value="DEXDc"/>
    <property type="match status" value="1"/>
</dbReference>
<dbReference type="Pfam" id="PF00271">
    <property type="entry name" value="Helicase_C"/>
    <property type="match status" value="1"/>
</dbReference>
<dbReference type="InterPro" id="IPR027417">
    <property type="entry name" value="P-loop_NTPase"/>
</dbReference>
<reference evidence="19 20" key="1">
    <citation type="submission" date="2020-08" db="EMBL/GenBank/DDBJ databases">
        <title>Functional genomics of gut bacteria from endangered species of beetles.</title>
        <authorList>
            <person name="Carlos-Shanley C."/>
        </authorList>
    </citation>
    <scope>NUCLEOTIDE SEQUENCE [LARGE SCALE GENOMIC DNA]</scope>
    <source>
        <strain evidence="19 20">S00198</strain>
    </source>
</reference>
<organism evidence="19 20">
    <name type="scientific">Acidovorax soli</name>
    <dbReference type="NCBI Taxonomy" id="592050"/>
    <lineage>
        <taxon>Bacteria</taxon>
        <taxon>Pseudomonadati</taxon>
        <taxon>Pseudomonadota</taxon>
        <taxon>Betaproteobacteria</taxon>
        <taxon>Burkholderiales</taxon>
        <taxon>Comamonadaceae</taxon>
        <taxon>Acidovorax</taxon>
    </lineage>
</organism>
<dbReference type="Pfam" id="PF02151">
    <property type="entry name" value="UVR"/>
    <property type="match status" value="1"/>
</dbReference>
<dbReference type="InterPro" id="IPR036876">
    <property type="entry name" value="UVR_dom_sf"/>
</dbReference>
<evidence type="ECO:0000256" key="1">
    <source>
        <dbReference type="ARBA" id="ARBA00004496"/>
    </source>
</evidence>
<feature type="short sequence motif" description="Beta-hairpin" evidence="13">
    <location>
        <begin position="111"/>
        <end position="134"/>
    </location>
</feature>
<keyword evidence="15" id="KW-0175">Coiled coil</keyword>
<dbReference type="CDD" id="cd18790">
    <property type="entry name" value="SF2_C_UvrB"/>
    <property type="match status" value="1"/>
</dbReference>
<dbReference type="Gene3D" id="4.10.860.10">
    <property type="entry name" value="UVR domain"/>
    <property type="match status" value="1"/>
</dbReference>
<evidence type="ECO:0000256" key="14">
    <source>
        <dbReference type="RuleBase" id="RU003587"/>
    </source>
</evidence>
<dbReference type="GO" id="GO:0005524">
    <property type="term" value="F:ATP binding"/>
    <property type="evidence" value="ECO:0007669"/>
    <property type="project" value="UniProtKB-UniRule"/>
</dbReference>
<dbReference type="GO" id="GO:0009432">
    <property type="term" value="P:SOS response"/>
    <property type="evidence" value="ECO:0007669"/>
    <property type="project" value="UniProtKB-UniRule"/>
</dbReference>
<dbReference type="InterPro" id="IPR006935">
    <property type="entry name" value="Helicase/UvrB_N"/>
</dbReference>
<dbReference type="SMART" id="SM00490">
    <property type="entry name" value="HELICc"/>
    <property type="match status" value="1"/>
</dbReference>
<dbReference type="CDD" id="cd17916">
    <property type="entry name" value="DEXHc_UvrB"/>
    <property type="match status" value="1"/>
</dbReference>
<dbReference type="InterPro" id="IPR014001">
    <property type="entry name" value="Helicase_ATP-bd"/>
</dbReference>
<evidence type="ECO:0000313" key="20">
    <source>
        <dbReference type="Proteomes" id="UP000575083"/>
    </source>
</evidence>
<dbReference type="Gene3D" id="3.40.50.300">
    <property type="entry name" value="P-loop containing nucleotide triphosphate hydrolases"/>
    <property type="match status" value="3"/>
</dbReference>
<evidence type="ECO:0000256" key="7">
    <source>
        <dbReference type="ARBA" id="ARBA00022840"/>
    </source>
</evidence>
<evidence type="ECO:0000256" key="5">
    <source>
        <dbReference type="ARBA" id="ARBA00022763"/>
    </source>
</evidence>
<keyword evidence="10 13" id="KW-0742">SOS response</keyword>
<dbReference type="PROSITE" id="PS51192">
    <property type="entry name" value="HELICASE_ATP_BIND_1"/>
    <property type="match status" value="1"/>
</dbReference>
<evidence type="ECO:0000256" key="9">
    <source>
        <dbReference type="ARBA" id="ARBA00023204"/>
    </source>
</evidence>
<dbReference type="AlphaFoldDB" id="A0A7X0U8E5"/>
<feature type="coiled-coil region" evidence="15">
    <location>
        <begin position="645"/>
        <end position="672"/>
    </location>
</feature>
<evidence type="ECO:0000259" key="18">
    <source>
        <dbReference type="PROSITE" id="PS51194"/>
    </source>
</evidence>
<evidence type="ECO:0000256" key="4">
    <source>
        <dbReference type="ARBA" id="ARBA00022741"/>
    </source>
</evidence>
<gene>
    <name evidence="13" type="primary">uvrB</name>
    <name evidence="19" type="ORF">HNP48_001069</name>
</gene>
<name>A0A7X0U8E5_9BURK</name>
<comment type="domain">
    <text evidence="13">The beta-hairpin motif is involved in DNA binding.</text>
</comment>
<comment type="similarity">
    <text evidence="2 13 14">Belongs to the UvrB family.</text>
</comment>
<feature type="binding site" evidence="13">
    <location>
        <begin position="58"/>
        <end position="65"/>
    </location>
    <ligand>
        <name>ATP</name>
        <dbReference type="ChEBI" id="CHEBI:30616"/>
    </ligand>
</feature>
<comment type="caution">
    <text evidence="19">The sequence shown here is derived from an EMBL/GenBank/DDBJ whole genome shotgun (WGS) entry which is preliminary data.</text>
</comment>
<sequence>MPDISEVMTDTQEGEFVRFPDSPFELFQPYPPAGDQPEAIAKLVEGLNDGEAFQTLLGVTGSGKTFTMANVIARMGRPAIVFAPNKTLAAQLYSEFREFFPKNAVEYFVSYYDYYQPEAYVPQRDLFIEKDSAINEHIEQMRLSCTKSLMERKDVVIVATVSAIYGIGEPESYHRMVMTLRTGDKLGQRDVIAQLIRMQYQRNEADFSRGKFRVRGDTIDVFPAEHSELAIRIELFDDEIESLQLFDPLTGRVKQKIPRFTVYPSSHYVTPRDKVLAAVETIKIELAERLKQLLDDGKLVEAQRLEQRTRFDLEMLSEVGHCKGIENYTRHLSGAAPGDPPSTLTDYMPREALMFLDESHQMIGQLNAMYSGDRSRKTTLVEYGFRLPSALDNRPLKFEEFEQRMRQVVFVSATPADYEKQHAGQVVDQVVRPTGLVDPVVEVRPATHQVDDVLQEIRIRTEKHERVLITTLTKRMAEQLTDYLTDNGVKVRYLHSDVDTVERVEIIRDLRLGAFDVLVGINLLREGLDIPEVSLVAILDADKEGFLRAERSLIQTIGRAARNMNGHAILYADRITDSMKKAMDETERRRAKQIAHNEAHGITPRSIVKRVRDLIDGVYSEKAGKDAERLEQETLQRAKVEDMSEKDVAREIKRLEKQMLDHARNLEFEQAARVRDQLTRLKDQAFGAHGSDSVAL</sequence>
<dbReference type="SUPFAM" id="SSF52540">
    <property type="entry name" value="P-loop containing nucleoside triphosphate hydrolases"/>
    <property type="match status" value="2"/>
</dbReference>
<dbReference type="GO" id="GO:0005737">
    <property type="term" value="C:cytoplasm"/>
    <property type="evidence" value="ECO:0007669"/>
    <property type="project" value="UniProtKB-SubCell"/>
</dbReference>
<keyword evidence="20" id="KW-1185">Reference proteome</keyword>
<dbReference type="InterPro" id="IPR001943">
    <property type="entry name" value="UVR_dom"/>
</dbReference>
<evidence type="ECO:0000256" key="12">
    <source>
        <dbReference type="ARBA" id="ARBA00029504"/>
    </source>
</evidence>
<dbReference type="NCBIfam" id="TIGR00631">
    <property type="entry name" value="uvrb"/>
    <property type="match status" value="1"/>
</dbReference>
<evidence type="ECO:0000256" key="10">
    <source>
        <dbReference type="ARBA" id="ARBA00023236"/>
    </source>
</evidence>
<comment type="subcellular location">
    <subcellularLocation>
        <location evidence="1 13 14">Cytoplasm</location>
    </subcellularLocation>
</comment>
<dbReference type="SUPFAM" id="SSF46600">
    <property type="entry name" value="C-terminal UvrC-binding domain of UvrB"/>
    <property type="match status" value="1"/>
</dbReference>
<dbReference type="InterPro" id="IPR001650">
    <property type="entry name" value="Helicase_C-like"/>
</dbReference>
<comment type="subunit">
    <text evidence="11 13 14">Forms a heterotetramer with UvrA during the search for lesions. Interacts with UvrC in an incision complex.</text>
</comment>
<dbReference type="GO" id="GO:0016887">
    <property type="term" value="F:ATP hydrolysis activity"/>
    <property type="evidence" value="ECO:0007669"/>
    <property type="project" value="InterPro"/>
</dbReference>
<keyword evidence="5 13" id="KW-0227">DNA damage</keyword>
<dbReference type="InterPro" id="IPR024759">
    <property type="entry name" value="UvrB_YAD/RRR_dom"/>
</dbReference>
<feature type="domain" description="UVR" evidence="16">
    <location>
        <begin position="649"/>
        <end position="684"/>
    </location>
</feature>
<dbReference type="GO" id="GO:0006289">
    <property type="term" value="P:nucleotide-excision repair"/>
    <property type="evidence" value="ECO:0007669"/>
    <property type="project" value="UniProtKB-UniRule"/>
</dbReference>
<keyword evidence="7 13" id="KW-0067">ATP-binding</keyword>
<comment type="function">
    <text evidence="13">The UvrABC repair system catalyzes the recognition and processing of DNA lesions. A damage recognition complex composed of 2 UvrA and 2 UvrB subunits scans DNA for abnormalities. Upon binding of the UvrA(2)B(2) complex to a putative damaged site, the DNA wraps around one UvrB monomer. DNA wrap is dependent on ATP binding by UvrB and probably causes local melting of the DNA helix, facilitating insertion of UvrB beta-hairpin between the DNA strands. Then UvrB probes one DNA strand for the presence of a lesion. If a lesion is found the UvrA subunits dissociate and the UvrB-DNA preincision complex is formed. This complex is subsequently bound by UvrC and the second UvrB is released. If no lesion is found, the DNA wraps around the other UvrB subunit that will check the other stand for damage.</text>
</comment>
<dbReference type="Proteomes" id="UP000575083">
    <property type="component" value="Unassembled WGS sequence"/>
</dbReference>
<keyword evidence="4 13" id="KW-0547">Nucleotide-binding</keyword>
<evidence type="ECO:0000259" key="16">
    <source>
        <dbReference type="PROSITE" id="PS50151"/>
    </source>
</evidence>
<dbReference type="EMBL" id="JACHLK010000002">
    <property type="protein sequence ID" value="MBB6558405.1"/>
    <property type="molecule type" value="Genomic_DNA"/>
</dbReference>
<accession>A0A7X0U8E5</accession>
<evidence type="ECO:0000313" key="19">
    <source>
        <dbReference type="EMBL" id="MBB6558405.1"/>
    </source>
</evidence>
<dbReference type="HAMAP" id="MF_00204">
    <property type="entry name" value="UvrB"/>
    <property type="match status" value="1"/>
</dbReference>
<keyword evidence="3 13" id="KW-0963">Cytoplasm</keyword>
<dbReference type="GO" id="GO:0003677">
    <property type="term" value="F:DNA binding"/>
    <property type="evidence" value="ECO:0007669"/>
    <property type="project" value="UniProtKB-UniRule"/>
</dbReference>
<evidence type="ECO:0000256" key="8">
    <source>
        <dbReference type="ARBA" id="ARBA00022881"/>
    </source>
</evidence>